<accession>A0A160T4Y8</accession>
<organism evidence="2 3">
    <name type="scientific">Candidatus Promineifilum breve</name>
    <dbReference type="NCBI Taxonomy" id="1806508"/>
    <lineage>
        <taxon>Bacteria</taxon>
        <taxon>Bacillati</taxon>
        <taxon>Chloroflexota</taxon>
        <taxon>Ardenticatenia</taxon>
        <taxon>Candidatus Promineifilales</taxon>
        <taxon>Candidatus Promineifilaceae</taxon>
        <taxon>Candidatus Promineifilum</taxon>
    </lineage>
</organism>
<reference evidence="2" key="1">
    <citation type="submission" date="2016-01" db="EMBL/GenBank/DDBJ databases">
        <authorList>
            <person name="Mcilroy J.S."/>
            <person name="Karst M S."/>
            <person name="Albertsen M."/>
        </authorList>
    </citation>
    <scope>NUCLEOTIDE SEQUENCE</scope>
    <source>
        <strain evidence="2">Cfx-K</strain>
    </source>
</reference>
<sequence length="129" mass="13626">MSDKEPLKITLADLGEEARPDAPEPPSVAAEGAANLGHKMGDAMKDSAARAAHKIADATAGVTSRGAEAVRDKVGEAVQAQSKATADAIEARLREIDWKDEAQKGAEGGLRWLSKRLEELAEKLRAGKQ</sequence>
<protein>
    <submittedName>
        <fullName evidence="2">Uncharacterized protein</fullName>
    </submittedName>
</protein>
<gene>
    <name evidence="2" type="ORF">CFX0092_A2621</name>
</gene>
<dbReference type="EMBL" id="LN890655">
    <property type="protein sequence ID" value="CUS04499.2"/>
    <property type="molecule type" value="Genomic_DNA"/>
</dbReference>
<dbReference type="Proteomes" id="UP000215027">
    <property type="component" value="Chromosome I"/>
</dbReference>
<name>A0A160T4Y8_9CHLR</name>
<evidence type="ECO:0000313" key="2">
    <source>
        <dbReference type="EMBL" id="CUS04499.2"/>
    </source>
</evidence>
<evidence type="ECO:0000313" key="3">
    <source>
        <dbReference type="Proteomes" id="UP000215027"/>
    </source>
</evidence>
<dbReference type="RefSeq" id="WP_095043826.1">
    <property type="nucleotide sequence ID" value="NZ_LN890655.1"/>
</dbReference>
<feature type="region of interest" description="Disordered" evidence="1">
    <location>
        <begin position="1"/>
        <end position="32"/>
    </location>
</feature>
<evidence type="ECO:0000256" key="1">
    <source>
        <dbReference type="SAM" id="MobiDB-lite"/>
    </source>
</evidence>
<dbReference type="AlphaFoldDB" id="A0A160T4Y8"/>
<keyword evidence="3" id="KW-1185">Reference proteome</keyword>
<proteinExistence type="predicted"/>
<dbReference type="KEGG" id="pbf:CFX0092_A2621"/>